<keyword evidence="4" id="KW-0138">CF(0)</keyword>
<dbReference type="GO" id="GO:0045259">
    <property type="term" value="C:proton-transporting ATP synthase complex"/>
    <property type="evidence" value="ECO:0007669"/>
    <property type="project" value="UniProtKB-KW"/>
</dbReference>
<evidence type="ECO:0008006" key="13">
    <source>
        <dbReference type="Google" id="ProtNLM"/>
    </source>
</evidence>
<dbReference type="GO" id="GO:0031966">
    <property type="term" value="C:mitochondrial membrane"/>
    <property type="evidence" value="ECO:0007669"/>
    <property type="project" value="UniProtKB-SubCell"/>
</dbReference>
<accession>A0AAZ1WX05</accession>
<keyword evidence="3" id="KW-0813">Transport</keyword>
<dbReference type="PANTHER" id="PTHR13080">
    <property type="entry name" value="ATP SYNTHASE F CHAIN, MITOCHONDRIAL-RELATED"/>
    <property type="match status" value="1"/>
</dbReference>
<keyword evidence="10" id="KW-1133">Transmembrane helix</keyword>
<reference evidence="12" key="1">
    <citation type="submission" date="2020-03" db="EMBL/GenBank/DDBJ databases">
        <title>Evolution of repeat sequences and sex chromosomes of tilapia species revealed by chromosome-level genomes.</title>
        <authorList>
            <person name="Xu L."/>
            <person name="Tao W."/>
            <person name="Wang D."/>
            <person name="Zhou Q."/>
        </authorList>
    </citation>
    <scope>NUCLEOTIDE SEQUENCE [LARGE SCALE GENOMIC DNA]</scope>
    <source>
        <strain evidence="12">Israel</strain>
    </source>
</reference>
<evidence type="ECO:0000256" key="6">
    <source>
        <dbReference type="ARBA" id="ARBA00023065"/>
    </source>
</evidence>
<comment type="subcellular location">
    <subcellularLocation>
        <location evidence="1">Mitochondrion membrane</location>
    </subcellularLocation>
</comment>
<reference evidence="11" key="3">
    <citation type="submission" date="2025-09" db="UniProtKB">
        <authorList>
            <consortium name="Ensembl"/>
        </authorList>
    </citation>
    <scope>IDENTIFICATION</scope>
</reference>
<evidence type="ECO:0000313" key="11">
    <source>
        <dbReference type="Ensembl" id="ENSOABP00000060166.1"/>
    </source>
</evidence>
<protein>
    <recommendedName>
        <fullName evidence="13">ATP synthase membrane subunit f</fullName>
    </recommendedName>
</protein>
<comment type="similarity">
    <text evidence="2">Belongs to the ATPase F chain family.</text>
</comment>
<dbReference type="Pfam" id="PF10206">
    <property type="entry name" value="WRW"/>
    <property type="match status" value="1"/>
</dbReference>
<keyword evidence="9" id="KW-0066">ATP synthesis</keyword>
<feature type="transmembrane region" description="Helical" evidence="10">
    <location>
        <begin position="80"/>
        <end position="99"/>
    </location>
</feature>
<sequence>MTSHNALSPFIPIIPCSKPSAPVKMADRQVSLAEKRLMDVKLNQLGAWLGGRDFTPNGILSAIRRGHDRYYNKYINVKKGGIGGVAMLLVGYVAISYLWEYDHISKKYTLAYRACFISLHSCHS</sequence>
<dbReference type="InterPro" id="IPR019344">
    <property type="entry name" value="F1F0-ATPsyn_F_prd"/>
</dbReference>
<evidence type="ECO:0000256" key="2">
    <source>
        <dbReference type="ARBA" id="ARBA00005895"/>
    </source>
</evidence>
<evidence type="ECO:0000256" key="5">
    <source>
        <dbReference type="ARBA" id="ARBA00022781"/>
    </source>
</evidence>
<evidence type="ECO:0000256" key="10">
    <source>
        <dbReference type="SAM" id="Phobius"/>
    </source>
</evidence>
<keyword evidence="5" id="KW-0375">Hydrogen ion transport</keyword>
<dbReference type="PANTHER" id="PTHR13080:SF17">
    <property type="entry name" value="ATP SYNTHASE SUBUNIT F, MITOCHONDRIAL"/>
    <property type="match status" value="1"/>
</dbReference>
<dbReference type="Proteomes" id="UP000472276">
    <property type="component" value="Unassembled WGS sequence"/>
</dbReference>
<evidence type="ECO:0000256" key="1">
    <source>
        <dbReference type="ARBA" id="ARBA00004325"/>
    </source>
</evidence>
<keyword evidence="8 10" id="KW-0472">Membrane</keyword>
<evidence type="ECO:0000256" key="3">
    <source>
        <dbReference type="ARBA" id="ARBA00022448"/>
    </source>
</evidence>
<organism evidence="11 12">
    <name type="scientific">Oreochromis aureus</name>
    <name type="common">Israeli tilapia</name>
    <name type="synonym">Chromis aureus</name>
    <dbReference type="NCBI Taxonomy" id="47969"/>
    <lineage>
        <taxon>Eukaryota</taxon>
        <taxon>Metazoa</taxon>
        <taxon>Chordata</taxon>
        <taxon>Craniata</taxon>
        <taxon>Vertebrata</taxon>
        <taxon>Euteleostomi</taxon>
        <taxon>Actinopterygii</taxon>
        <taxon>Neopterygii</taxon>
        <taxon>Teleostei</taxon>
        <taxon>Neoteleostei</taxon>
        <taxon>Acanthomorphata</taxon>
        <taxon>Ovalentaria</taxon>
        <taxon>Cichlomorphae</taxon>
        <taxon>Cichliformes</taxon>
        <taxon>Cichlidae</taxon>
        <taxon>African cichlids</taxon>
        <taxon>Pseudocrenilabrinae</taxon>
        <taxon>Oreochromini</taxon>
        <taxon>Oreochromis</taxon>
    </lineage>
</organism>
<keyword evidence="6" id="KW-0406">Ion transport</keyword>
<evidence type="ECO:0000256" key="9">
    <source>
        <dbReference type="ARBA" id="ARBA00023310"/>
    </source>
</evidence>
<evidence type="ECO:0000256" key="4">
    <source>
        <dbReference type="ARBA" id="ARBA00022547"/>
    </source>
</evidence>
<dbReference type="AlphaFoldDB" id="A0AAZ1WX05"/>
<dbReference type="Ensembl" id="ENSOABT00000076804.1">
    <property type="protein sequence ID" value="ENSOABP00000060166.1"/>
    <property type="gene ID" value="ENSOABG00000032763.1"/>
</dbReference>
<reference evidence="11" key="2">
    <citation type="submission" date="2025-08" db="UniProtKB">
        <authorList>
            <consortium name="Ensembl"/>
        </authorList>
    </citation>
    <scope>IDENTIFICATION</scope>
</reference>
<keyword evidence="12" id="KW-1185">Reference proteome</keyword>
<gene>
    <name evidence="11" type="primary">atp5mf</name>
</gene>
<dbReference type="GO" id="GO:0042776">
    <property type="term" value="P:proton motive force-driven mitochondrial ATP synthesis"/>
    <property type="evidence" value="ECO:0007669"/>
    <property type="project" value="TreeGrafter"/>
</dbReference>
<keyword evidence="7" id="KW-0496">Mitochondrion</keyword>
<evidence type="ECO:0000313" key="12">
    <source>
        <dbReference type="Proteomes" id="UP000472276"/>
    </source>
</evidence>
<evidence type="ECO:0000256" key="7">
    <source>
        <dbReference type="ARBA" id="ARBA00023128"/>
    </source>
</evidence>
<name>A0AAZ1WX05_OREAU</name>
<dbReference type="GO" id="GO:0046933">
    <property type="term" value="F:proton-transporting ATP synthase activity, rotational mechanism"/>
    <property type="evidence" value="ECO:0007669"/>
    <property type="project" value="TreeGrafter"/>
</dbReference>
<proteinExistence type="inferred from homology"/>
<evidence type="ECO:0000256" key="8">
    <source>
        <dbReference type="ARBA" id="ARBA00023136"/>
    </source>
</evidence>
<keyword evidence="10" id="KW-0812">Transmembrane</keyword>